<feature type="transmembrane region" description="Helical" evidence="7">
    <location>
        <begin position="75"/>
        <end position="96"/>
    </location>
</feature>
<reference evidence="10" key="1">
    <citation type="journal article" date="2019" name="Int. J. Syst. Evol. Microbiol.">
        <title>The Global Catalogue of Microorganisms (GCM) 10K type strain sequencing project: providing services to taxonomists for standard genome sequencing and annotation.</title>
        <authorList>
            <consortium name="The Broad Institute Genomics Platform"/>
            <consortium name="The Broad Institute Genome Sequencing Center for Infectious Disease"/>
            <person name="Wu L."/>
            <person name="Ma J."/>
        </authorList>
    </citation>
    <scope>NUCLEOTIDE SEQUENCE [LARGE SCALE GENOMIC DNA]</scope>
    <source>
        <strain evidence="10">KCTC 12907</strain>
    </source>
</reference>
<dbReference type="PROSITE" id="PS50928">
    <property type="entry name" value="ABC_TM1"/>
    <property type="match status" value="1"/>
</dbReference>
<organism evidence="9 10">
    <name type="scientific">Cohnella cellulosilytica</name>
    <dbReference type="NCBI Taxonomy" id="986710"/>
    <lineage>
        <taxon>Bacteria</taxon>
        <taxon>Bacillati</taxon>
        <taxon>Bacillota</taxon>
        <taxon>Bacilli</taxon>
        <taxon>Bacillales</taxon>
        <taxon>Paenibacillaceae</taxon>
        <taxon>Cohnella</taxon>
    </lineage>
</organism>
<keyword evidence="4 7" id="KW-0812">Transmembrane</keyword>
<comment type="caution">
    <text evidence="9">The sequence shown here is derived from an EMBL/GenBank/DDBJ whole genome shotgun (WGS) entry which is preliminary data.</text>
</comment>
<feature type="transmembrane region" description="Helical" evidence="7">
    <location>
        <begin position="134"/>
        <end position="156"/>
    </location>
</feature>
<evidence type="ECO:0000256" key="6">
    <source>
        <dbReference type="ARBA" id="ARBA00023136"/>
    </source>
</evidence>
<evidence type="ECO:0000256" key="3">
    <source>
        <dbReference type="ARBA" id="ARBA00022475"/>
    </source>
</evidence>
<evidence type="ECO:0000256" key="7">
    <source>
        <dbReference type="RuleBase" id="RU363032"/>
    </source>
</evidence>
<feature type="domain" description="ABC transmembrane type-1" evidence="8">
    <location>
        <begin position="71"/>
        <end position="259"/>
    </location>
</feature>
<dbReference type="Proteomes" id="UP001596378">
    <property type="component" value="Unassembled WGS sequence"/>
</dbReference>
<keyword evidence="2 7" id="KW-0813">Transport</keyword>
<gene>
    <name evidence="9" type="ORF">ACFQMJ_26730</name>
</gene>
<evidence type="ECO:0000256" key="2">
    <source>
        <dbReference type="ARBA" id="ARBA00022448"/>
    </source>
</evidence>
<feature type="transmembrane region" description="Helical" evidence="7">
    <location>
        <begin position="108"/>
        <end position="128"/>
    </location>
</feature>
<evidence type="ECO:0000256" key="1">
    <source>
        <dbReference type="ARBA" id="ARBA00004651"/>
    </source>
</evidence>
<name>A0ABW2FJI0_9BACL</name>
<keyword evidence="5 7" id="KW-1133">Transmembrane helix</keyword>
<comment type="similarity">
    <text evidence="7">Belongs to the binding-protein-dependent transport system permease family.</text>
</comment>
<dbReference type="RefSeq" id="WP_378048448.1">
    <property type="nucleotide sequence ID" value="NZ_JBHMDN010000017.1"/>
</dbReference>
<dbReference type="PANTHER" id="PTHR43744:SF3">
    <property type="entry name" value="LACTOSE TRANSPORT SYSTEM PERMEASE PROTEIN LACG"/>
    <property type="match status" value="1"/>
</dbReference>
<evidence type="ECO:0000256" key="5">
    <source>
        <dbReference type="ARBA" id="ARBA00022989"/>
    </source>
</evidence>
<dbReference type="InterPro" id="IPR035906">
    <property type="entry name" value="MetI-like_sf"/>
</dbReference>
<dbReference type="EMBL" id="JBHTAI010000020">
    <property type="protein sequence ID" value="MFC7152144.1"/>
    <property type="molecule type" value="Genomic_DNA"/>
</dbReference>
<feature type="transmembrane region" description="Helical" evidence="7">
    <location>
        <begin position="238"/>
        <end position="259"/>
    </location>
</feature>
<keyword evidence="3" id="KW-1003">Cell membrane</keyword>
<dbReference type="SUPFAM" id="SSF161098">
    <property type="entry name" value="MetI-like"/>
    <property type="match status" value="1"/>
</dbReference>
<sequence>MVTSKNRAGLLGLEIVAVLASLIIVVPLLMVVFGSLKTSAEASLFNIRLPSDWRFDNYAFVIRSADLGRAFGNSVLLTFLSTGITVFLSSAAAFVIARRGGRTTGFMYVFFLLGLIAPMQIITTYAVLKALGLMGSILGVVLVNAAVQMPFSVFLYSSFIKGVPRDIDEAAAIDGCGSYRIYGRILLPLLLPVVVSNVIFLVLSIWNDIMLPLYFLDSSKWTMPLTVYNFFGQYFSDWNYVFADLLLSALPVVVLFLTAQKYIVSGMVQGAVKG</sequence>
<evidence type="ECO:0000256" key="4">
    <source>
        <dbReference type="ARBA" id="ARBA00022692"/>
    </source>
</evidence>
<evidence type="ECO:0000313" key="10">
    <source>
        <dbReference type="Proteomes" id="UP001596378"/>
    </source>
</evidence>
<evidence type="ECO:0000259" key="8">
    <source>
        <dbReference type="PROSITE" id="PS50928"/>
    </source>
</evidence>
<comment type="subcellular location">
    <subcellularLocation>
        <location evidence="1 7">Cell membrane</location>
        <topology evidence="1 7">Multi-pass membrane protein</topology>
    </subcellularLocation>
</comment>
<dbReference type="InterPro" id="IPR000515">
    <property type="entry name" value="MetI-like"/>
</dbReference>
<keyword evidence="10" id="KW-1185">Reference proteome</keyword>
<protein>
    <submittedName>
        <fullName evidence="9">Carbohydrate ABC transporter permease</fullName>
    </submittedName>
</protein>
<dbReference type="PANTHER" id="PTHR43744">
    <property type="entry name" value="ABC TRANSPORTER PERMEASE PROTEIN MG189-RELATED-RELATED"/>
    <property type="match status" value="1"/>
</dbReference>
<dbReference type="CDD" id="cd06261">
    <property type="entry name" value="TM_PBP2"/>
    <property type="match status" value="1"/>
</dbReference>
<dbReference type="Gene3D" id="1.10.3720.10">
    <property type="entry name" value="MetI-like"/>
    <property type="match status" value="1"/>
</dbReference>
<feature type="transmembrane region" description="Helical" evidence="7">
    <location>
        <begin position="12"/>
        <end position="36"/>
    </location>
</feature>
<proteinExistence type="inferred from homology"/>
<keyword evidence="6 7" id="KW-0472">Membrane</keyword>
<evidence type="ECO:0000313" key="9">
    <source>
        <dbReference type="EMBL" id="MFC7152144.1"/>
    </source>
</evidence>
<feature type="transmembrane region" description="Helical" evidence="7">
    <location>
        <begin position="185"/>
        <end position="206"/>
    </location>
</feature>
<accession>A0ABW2FJI0</accession>
<dbReference type="Pfam" id="PF00528">
    <property type="entry name" value="BPD_transp_1"/>
    <property type="match status" value="1"/>
</dbReference>